<evidence type="ECO:0000256" key="1">
    <source>
        <dbReference type="SAM" id="MobiDB-lite"/>
    </source>
</evidence>
<evidence type="ECO:0000313" key="3">
    <source>
        <dbReference type="Proteomes" id="UP001165089"/>
    </source>
</evidence>
<dbReference type="Gene3D" id="1.10.150.320">
    <property type="entry name" value="Photosystem II 12 kDa extrinsic protein"/>
    <property type="match status" value="1"/>
</dbReference>
<dbReference type="SUPFAM" id="SSF81585">
    <property type="entry name" value="PsbU/PolX domain-like"/>
    <property type="match status" value="1"/>
</dbReference>
<keyword evidence="3" id="KW-1185">Reference proteome</keyword>
<dbReference type="EMBL" id="BSDD01000006">
    <property type="protein sequence ID" value="GLH71210.1"/>
    <property type="molecule type" value="Genomic_DNA"/>
</dbReference>
<protein>
    <recommendedName>
        <fullName evidence="4">Helix-hairpin-helix domain-containing protein</fullName>
    </recommendedName>
</protein>
<organism evidence="2 3">
    <name type="scientific">Geothrix rubra</name>
    <dbReference type="NCBI Taxonomy" id="2927977"/>
    <lineage>
        <taxon>Bacteria</taxon>
        <taxon>Pseudomonadati</taxon>
        <taxon>Acidobacteriota</taxon>
        <taxon>Holophagae</taxon>
        <taxon>Holophagales</taxon>
        <taxon>Holophagaceae</taxon>
        <taxon>Geothrix</taxon>
    </lineage>
</organism>
<reference evidence="2 3" key="1">
    <citation type="journal article" date="2023" name="Antonie Van Leeuwenhoek">
        <title>Mesoterricola silvestris gen. nov., sp. nov., Mesoterricola sediminis sp. nov., Geothrix oryzae sp. nov., Geothrix edaphica sp. nov., Geothrix rubra sp. nov., and Geothrix limicola sp. nov., six novel members of Acidobacteriota isolated from soils.</title>
        <authorList>
            <person name="Itoh H."/>
            <person name="Sugisawa Y."/>
            <person name="Mise K."/>
            <person name="Xu Z."/>
            <person name="Kuniyasu M."/>
            <person name="Ushijima N."/>
            <person name="Kawano K."/>
            <person name="Kobayashi E."/>
            <person name="Shiratori Y."/>
            <person name="Masuda Y."/>
            <person name="Senoo K."/>
        </authorList>
    </citation>
    <scope>NUCLEOTIDE SEQUENCE [LARGE SCALE GENOMIC DNA]</scope>
    <source>
        <strain evidence="2 3">Red803</strain>
    </source>
</reference>
<comment type="caution">
    <text evidence="2">The sequence shown here is derived from an EMBL/GenBank/DDBJ whole genome shotgun (WGS) entry which is preliminary data.</text>
</comment>
<evidence type="ECO:0008006" key="4">
    <source>
        <dbReference type="Google" id="ProtNLM"/>
    </source>
</evidence>
<dbReference type="Proteomes" id="UP001165089">
    <property type="component" value="Unassembled WGS sequence"/>
</dbReference>
<evidence type="ECO:0000313" key="2">
    <source>
        <dbReference type="EMBL" id="GLH71210.1"/>
    </source>
</evidence>
<accession>A0ABQ5QAR6</accession>
<gene>
    <name evidence="2" type="ORF">GETHPA_27430</name>
</gene>
<name>A0ABQ5QAR6_9BACT</name>
<dbReference type="Pfam" id="PF12836">
    <property type="entry name" value="HHH_3"/>
    <property type="match status" value="1"/>
</dbReference>
<feature type="region of interest" description="Disordered" evidence="1">
    <location>
        <begin position="19"/>
        <end position="56"/>
    </location>
</feature>
<proteinExistence type="predicted"/>
<dbReference type="RefSeq" id="WP_285727247.1">
    <property type="nucleotide sequence ID" value="NZ_BSDD01000006.1"/>
</dbReference>
<sequence length="127" mass="13479">MMRIALTLTFLLAGGVGLHGQGESPAPKPGTTKGPAAKSKAAEARKQSRMKAKVAADAKRLDLNTATKAQLEKLPGVTPAYADQIIAHRPYLTNEHLVINKAVPESVYFSIRSLVTARPPKAAKPAK</sequence>